<dbReference type="Gene3D" id="2.160.20.10">
    <property type="entry name" value="Single-stranded right-handed beta-helix, Pectin lyase-like"/>
    <property type="match status" value="1"/>
</dbReference>
<dbReference type="STRING" id="1386089.N865_21140"/>
<evidence type="ECO:0000256" key="1">
    <source>
        <dbReference type="SAM" id="MobiDB-lite"/>
    </source>
</evidence>
<evidence type="ECO:0008006" key="4">
    <source>
        <dbReference type="Google" id="ProtNLM"/>
    </source>
</evidence>
<evidence type="ECO:0000313" key="2">
    <source>
        <dbReference type="EMBL" id="EWS99726.1"/>
    </source>
</evidence>
<name>W9G351_9MICO</name>
<dbReference type="PROSITE" id="PS51318">
    <property type="entry name" value="TAT"/>
    <property type="match status" value="1"/>
</dbReference>
<accession>W9G351</accession>
<dbReference type="eggNOG" id="ENOG502Z7WW">
    <property type="taxonomic scope" value="Bacteria"/>
</dbReference>
<dbReference type="Proteomes" id="UP000019489">
    <property type="component" value="Unassembled WGS sequence"/>
</dbReference>
<keyword evidence="3" id="KW-1185">Reference proteome</keyword>
<proteinExistence type="predicted"/>
<comment type="caution">
    <text evidence="2">The sequence shown here is derived from an EMBL/GenBank/DDBJ whole genome shotgun (WGS) entry which is preliminary data.</text>
</comment>
<dbReference type="InterPro" id="IPR012334">
    <property type="entry name" value="Pectin_lyas_fold"/>
</dbReference>
<dbReference type="InterPro" id="IPR059186">
    <property type="entry name" value="SACTE_4363"/>
</dbReference>
<dbReference type="RefSeq" id="WP_157557803.1">
    <property type="nucleotide sequence ID" value="NZ_AWSA01000076.1"/>
</dbReference>
<dbReference type="InterPro" id="IPR006311">
    <property type="entry name" value="TAT_signal"/>
</dbReference>
<organism evidence="2 3">
    <name type="scientific">Intrasporangium oryzae NRRL B-24470</name>
    <dbReference type="NCBI Taxonomy" id="1386089"/>
    <lineage>
        <taxon>Bacteria</taxon>
        <taxon>Bacillati</taxon>
        <taxon>Actinomycetota</taxon>
        <taxon>Actinomycetes</taxon>
        <taxon>Micrococcales</taxon>
        <taxon>Intrasporangiaceae</taxon>
        <taxon>Intrasporangium</taxon>
    </lineage>
</organism>
<feature type="region of interest" description="Disordered" evidence="1">
    <location>
        <begin position="1"/>
        <end position="24"/>
    </location>
</feature>
<protein>
    <recommendedName>
        <fullName evidence="4">Adenylyl cyclase</fullName>
    </recommendedName>
</protein>
<dbReference type="AlphaFoldDB" id="W9G351"/>
<gene>
    <name evidence="2" type="ORF">N865_21140</name>
</gene>
<dbReference type="OrthoDB" id="2479530at2"/>
<sequence length="629" mass="66286">MPSHPASRPTSAAPFIASSGPGAPRRRRRRLWSALATALIAAAGLVAASPNLASAAPDATPDFGPNVKIFDPSMSVSEIKATVDAISAQQVDNEMGSSRYTLLFKPGTYGSAAEPLVFQVGYYTEVAGLGALPTDVVINGHVDVYNRCLAPDNCIALNNFWRSLSNLTINVMGETGCRSSGNFWAASQAAPLRRVNVTGGNLTLMDYCTAGPQYASGGFISDSQTGFIINGSQQQYLVRNSSIGGWSNGVWNQVFSGVVGAPATSFPSPTYTTLDATPVSRERPFLYIDEAGTWQVHVPSAQHDSSGVTWASGQTPGRDVPLSDFYLARPTDSVTTINSQLARGKNLIFTPGVYDVDRSITVRRANTVVLGMGLASLTAQQGATPIVIGDVPGVILAGVMVDAGSVNSPVLVKVGTGNPGLSIAQRGDASNPTTLLDVFLRVGGPFAGRATTALEVNSDYALLDDIWAWRADHGSGVGWTVNPAEQGVVVNGDHVTATGLFSEHFRKYNTVWNGEDGRTVFYQNELPYDPPNQAAWQHDGVLGYAGYKVADSVRTHELWGGGSYIYTNVDPSIHATRGFEVPVTPGVRMHSLLTVQLGAGTIDHVVNDTGAAVDGTPSPGIPSTVVSFP</sequence>
<dbReference type="PATRIC" id="fig|1386089.3.peg.4070"/>
<dbReference type="EMBL" id="AWSA01000076">
    <property type="protein sequence ID" value="EWS99726.1"/>
    <property type="molecule type" value="Genomic_DNA"/>
</dbReference>
<evidence type="ECO:0000313" key="3">
    <source>
        <dbReference type="Proteomes" id="UP000019489"/>
    </source>
</evidence>
<dbReference type="CDD" id="cd23669">
    <property type="entry name" value="GH55_SacteLam55A-like"/>
    <property type="match status" value="1"/>
</dbReference>
<reference evidence="2 3" key="1">
    <citation type="submission" date="2013-08" db="EMBL/GenBank/DDBJ databases">
        <title>Intrasporangium oryzae NRRL B-24470.</title>
        <authorList>
            <person name="Liu H."/>
            <person name="Wang G."/>
        </authorList>
    </citation>
    <scope>NUCLEOTIDE SEQUENCE [LARGE SCALE GENOMIC DNA]</scope>
    <source>
        <strain evidence="2 3">NRRL B-24470</strain>
    </source>
</reference>